<sequence length="142" mass="14647">MASIVAVAGPSVVAGLGSSSLSGQKLRVSTRSFSVRAAPSVGVASAKYDAGNSKYFDLEDLGNTTGAWDLYGSDQLSPYNGMQSKFFETFAYPLTKRGILLKLGLLGGALALGFASSSATGDILAIKKGPQGPPQMGPRNRI</sequence>
<dbReference type="GO" id="GO:0009538">
    <property type="term" value="C:photosystem I reaction center"/>
    <property type="evidence" value="ECO:0007669"/>
    <property type="project" value="InterPro"/>
</dbReference>
<evidence type="ECO:0000313" key="13">
    <source>
        <dbReference type="Proteomes" id="UP000077202"/>
    </source>
</evidence>
<evidence type="ECO:0000256" key="8">
    <source>
        <dbReference type="ARBA" id="ARBA00022836"/>
    </source>
</evidence>
<evidence type="ECO:0008006" key="15">
    <source>
        <dbReference type="Google" id="ProtNLM"/>
    </source>
</evidence>
<protein>
    <recommendedName>
        <fullName evidence="15">Photosystem I reaction center subunit VI, chloroplastic</fullName>
    </recommendedName>
</protein>
<evidence type="ECO:0000256" key="6">
    <source>
        <dbReference type="ARBA" id="ARBA00022640"/>
    </source>
</evidence>
<keyword evidence="10" id="KW-0472">Membrane</keyword>
<keyword evidence="13" id="KW-1185">Reference proteome</keyword>
<gene>
    <name evidence="12" type="ORF">AXG93_1838s1400</name>
    <name evidence="11" type="ORF">Mp_7g13220</name>
</gene>
<name>A0A176WF41_MARPO</name>
<dbReference type="PANTHER" id="PTHR34787">
    <property type="entry name" value="PHOTOSYSTEM I REACTION CENTER SUBUNIT VI-2, CHLOROPLASTIC"/>
    <property type="match status" value="1"/>
</dbReference>
<dbReference type="InterPro" id="IPR004928">
    <property type="entry name" value="PSI_PsaH"/>
</dbReference>
<dbReference type="GO" id="GO:0009535">
    <property type="term" value="C:chloroplast thylakoid membrane"/>
    <property type="evidence" value="ECO:0007669"/>
    <property type="project" value="UniProtKB-SubCell"/>
</dbReference>
<evidence type="ECO:0000256" key="5">
    <source>
        <dbReference type="ARBA" id="ARBA00022531"/>
    </source>
</evidence>
<comment type="subcellular location">
    <subcellularLocation>
        <location evidence="2">Plastid</location>
        <location evidence="2">Chloroplast thylakoid membrane</location>
        <topology evidence="2">Single-pass membrane protein</topology>
    </subcellularLocation>
</comment>
<comment type="similarity">
    <text evidence="3">Belongs to the psaH family.</text>
</comment>
<reference evidence="14" key="3">
    <citation type="journal article" date="2020" name="Curr. Biol.">
        <title>Chromatin organization in early land plants reveals an ancestral association between H3K27me3, transposons, and constitutive heterochromatin.</title>
        <authorList>
            <person name="Montgomery S.A."/>
            <person name="Tanizawa Y."/>
            <person name="Galik B."/>
            <person name="Wang N."/>
            <person name="Ito T."/>
            <person name="Mochizuki T."/>
            <person name="Akimcheva S."/>
            <person name="Bowman J.L."/>
            <person name="Cognat V."/>
            <person name="Marechal-Drouard L."/>
            <person name="Ekker H."/>
            <person name="Hong S.F."/>
            <person name="Kohchi T."/>
            <person name="Lin S.S."/>
            <person name="Liu L.D."/>
            <person name="Nakamura Y."/>
            <person name="Valeeva L.R."/>
            <person name="Shakirov E.V."/>
            <person name="Shippen D.E."/>
            <person name="Wei W.L."/>
            <person name="Yagura M."/>
            <person name="Yamaoka S."/>
            <person name="Yamato K.T."/>
            <person name="Liu C."/>
            <person name="Berger F."/>
        </authorList>
    </citation>
    <scope>NUCLEOTIDE SEQUENCE [LARGE SCALE GENOMIC DNA]</scope>
    <source>
        <strain evidence="14">Tak-1</strain>
    </source>
</reference>
<organism evidence="12 13">
    <name type="scientific">Marchantia polymorpha subsp. ruderalis</name>
    <dbReference type="NCBI Taxonomy" id="1480154"/>
    <lineage>
        <taxon>Eukaryota</taxon>
        <taxon>Viridiplantae</taxon>
        <taxon>Streptophyta</taxon>
        <taxon>Embryophyta</taxon>
        <taxon>Marchantiophyta</taxon>
        <taxon>Marchantiopsida</taxon>
        <taxon>Marchantiidae</taxon>
        <taxon>Marchantiales</taxon>
        <taxon>Marchantiaceae</taxon>
        <taxon>Marchantia</taxon>
    </lineage>
</organism>
<dbReference type="AlphaFoldDB" id="A0A176WF41"/>
<keyword evidence="8" id="KW-0603">Photosystem I</keyword>
<proteinExistence type="inferred from homology"/>
<keyword evidence="7" id="KW-0812">Transmembrane</keyword>
<accession>A0A176WF41</accession>
<evidence type="ECO:0000256" key="10">
    <source>
        <dbReference type="ARBA" id="ARBA00023136"/>
    </source>
</evidence>
<evidence type="ECO:0000256" key="4">
    <source>
        <dbReference type="ARBA" id="ARBA00022528"/>
    </source>
</evidence>
<reference evidence="12 13" key="1">
    <citation type="submission" date="2016-03" db="EMBL/GenBank/DDBJ databases">
        <title>Mechanisms controlling the formation of the plant cell surface in tip-growing cells are functionally conserved among land plants.</title>
        <authorList>
            <person name="Honkanen S."/>
            <person name="Jones V.A."/>
            <person name="Morieri G."/>
            <person name="Champion C."/>
            <person name="Hetherington A.J."/>
            <person name="Kelly S."/>
            <person name="Saint-Marcoux D."/>
            <person name="Proust H."/>
            <person name="Prescott H."/>
            <person name="Dolan L."/>
        </authorList>
    </citation>
    <scope>NUCLEOTIDE SEQUENCE [LARGE SCALE GENOMIC DNA]</scope>
    <source>
        <strain evidence="13">cv. Tak-1 and cv. Tak-2</strain>
        <tissue evidence="12">Whole gametophyte</tissue>
    </source>
</reference>
<evidence type="ECO:0000256" key="2">
    <source>
        <dbReference type="ARBA" id="ARBA00004581"/>
    </source>
</evidence>
<evidence type="ECO:0000256" key="1">
    <source>
        <dbReference type="ARBA" id="ARBA00002502"/>
    </source>
</evidence>
<comment type="function">
    <text evidence="1">Possible role could be the docking of the LHC I antenna complex to the core complex.</text>
</comment>
<reference evidence="11" key="2">
    <citation type="journal article" date="2019" name="Curr. Biol.">
        <title>Chromatin organization in early land plants reveals an ancestral association between H3K27me3, transposons, and constitutive heterochromatin.</title>
        <authorList>
            <person name="Montgomery S.A."/>
            <person name="Tanizawa Y."/>
            <person name="Galik B."/>
            <person name="Wang N."/>
            <person name="Ito T."/>
            <person name="Mochizuki T."/>
            <person name="Akimcheva S."/>
            <person name="Bowman J."/>
            <person name="Cognat V."/>
            <person name="Drouard L."/>
            <person name="Ekker H."/>
            <person name="Houng S."/>
            <person name="Kohchi T."/>
            <person name="Lin S."/>
            <person name="Liu L.D."/>
            <person name="Nakamura Y."/>
            <person name="Valeeva L.R."/>
            <person name="Shakirov E.V."/>
            <person name="Shippen D.E."/>
            <person name="Wei W."/>
            <person name="Yagura M."/>
            <person name="Yamaoka S."/>
            <person name="Yamato K.T."/>
            <person name="Liu C."/>
            <person name="Berger F."/>
        </authorList>
    </citation>
    <scope>NUCLEOTIDE SEQUENCE [LARGE SCALE GENOMIC DNA]</scope>
    <source>
        <strain evidence="11">Tak-1</strain>
    </source>
</reference>
<dbReference type="Pfam" id="PF03244">
    <property type="entry name" value="PSI_PsaH"/>
    <property type="match status" value="1"/>
</dbReference>
<evidence type="ECO:0000256" key="7">
    <source>
        <dbReference type="ARBA" id="ARBA00022692"/>
    </source>
</evidence>
<dbReference type="Proteomes" id="UP001162541">
    <property type="component" value="Chromosome 7"/>
</dbReference>
<keyword evidence="9" id="KW-0793">Thylakoid</keyword>
<dbReference type="EMBL" id="AP019872">
    <property type="protein sequence ID" value="BBN17268.1"/>
    <property type="molecule type" value="Genomic_DNA"/>
</dbReference>
<keyword evidence="6" id="KW-0934">Plastid</keyword>
<keyword evidence="4" id="KW-0150">Chloroplast</keyword>
<evidence type="ECO:0000256" key="9">
    <source>
        <dbReference type="ARBA" id="ARBA00023078"/>
    </source>
</evidence>
<evidence type="ECO:0000256" key="3">
    <source>
        <dbReference type="ARBA" id="ARBA00010155"/>
    </source>
</evidence>
<dbReference type="PANTHER" id="PTHR34787:SF1">
    <property type="entry name" value="PHOTOSYSTEM I REACTION CENTER SUBUNIT VI-2, CHLOROPLASTIC"/>
    <property type="match status" value="1"/>
</dbReference>
<dbReference type="GO" id="GO:0015979">
    <property type="term" value="P:photosynthesis"/>
    <property type="evidence" value="ECO:0007669"/>
    <property type="project" value="UniProtKB-KW"/>
</dbReference>
<keyword evidence="5" id="KW-0602">Photosynthesis</keyword>
<evidence type="ECO:0000313" key="11">
    <source>
        <dbReference type="EMBL" id="BBN17268.1"/>
    </source>
</evidence>
<dbReference type="EMBL" id="LVLJ01000960">
    <property type="protein sequence ID" value="OAE31830.1"/>
    <property type="molecule type" value="Genomic_DNA"/>
</dbReference>
<evidence type="ECO:0000313" key="12">
    <source>
        <dbReference type="EMBL" id="OAE31830.1"/>
    </source>
</evidence>
<dbReference type="Proteomes" id="UP000077202">
    <property type="component" value="Unassembled WGS sequence"/>
</dbReference>
<evidence type="ECO:0000313" key="14">
    <source>
        <dbReference type="Proteomes" id="UP001162541"/>
    </source>
</evidence>